<dbReference type="KEGG" id="bpl:BURPS1106A_A1511"/>
<name>A3P5D5_BURP0</name>
<accession>A3P5D5</accession>
<gene>
    <name evidence="1" type="ordered locus">BURPS1106A_A1511</name>
</gene>
<dbReference type="Proteomes" id="UP000006738">
    <property type="component" value="Chromosome II"/>
</dbReference>
<sequence length="49" mass="5666">MGADDVAHIVGRRLDTPDLPHRRLALLDRERIRGGGRRRRGRFRMTDDG</sequence>
<dbReference type="HOGENOM" id="CLU_3133263_0_0_4"/>
<reference evidence="2" key="1">
    <citation type="submission" date="2007-02" db="EMBL/GenBank/DDBJ databases">
        <authorList>
            <person name="DeShazer D."/>
            <person name="Woods D.E."/>
            <person name="Nierman W.C."/>
        </authorList>
    </citation>
    <scope>NUCLEOTIDE SEQUENCE [LARGE SCALE GENOMIC DNA]</scope>
    <source>
        <strain evidence="2">1106a</strain>
    </source>
</reference>
<proteinExistence type="predicted"/>
<dbReference type="AlphaFoldDB" id="A3P5D5"/>
<protein>
    <submittedName>
        <fullName evidence="1">Uncharacterized protein</fullName>
    </submittedName>
</protein>
<dbReference type="EMBL" id="CP000573">
    <property type="protein sequence ID" value="ABN94664.1"/>
    <property type="molecule type" value="Genomic_DNA"/>
</dbReference>
<organism evidence="1 2">
    <name type="scientific">Burkholderia pseudomallei (strain 1106a)</name>
    <dbReference type="NCBI Taxonomy" id="357348"/>
    <lineage>
        <taxon>Bacteria</taxon>
        <taxon>Pseudomonadati</taxon>
        <taxon>Pseudomonadota</taxon>
        <taxon>Betaproteobacteria</taxon>
        <taxon>Burkholderiales</taxon>
        <taxon>Burkholderiaceae</taxon>
        <taxon>Burkholderia</taxon>
        <taxon>pseudomallei group</taxon>
    </lineage>
</organism>
<evidence type="ECO:0000313" key="2">
    <source>
        <dbReference type="Proteomes" id="UP000006738"/>
    </source>
</evidence>
<evidence type="ECO:0000313" key="1">
    <source>
        <dbReference type="EMBL" id="ABN94664.1"/>
    </source>
</evidence>